<organism evidence="2 3">
    <name type="scientific">Kibdelosporangium phytohabitans</name>
    <dbReference type="NCBI Taxonomy" id="860235"/>
    <lineage>
        <taxon>Bacteria</taxon>
        <taxon>Bacillati</taxon>
        <taxon>Actinomycetota</taxon>
        <taxon>Actinomycetes</taxon>
        <taxon>Pseudonocardiales</taxon>
        <taxon>Pseudonocardiaceae</taxon>
        <taxon>Kibdelosporangium</taxon>
    </lineage>
</organism>
<reference evidence="2 3" key="1">
    <citation type="submission" date="2015-07" db="EMBL/GenBank/DDBJ databases">
        <title>Genome sequencing of Kibdelosporangium phytohabitans.</title>
        <authorList>
            <person name="Qin S."/>
            <person name="Xing K."/>
        </authorList>
    </citation>
    <scope>NUCLEOTIDE SEQUENCE [LARGE SCALE GENOMIC DNA]</scope>
    <source>
        <strain evidence="2 3">KLBMP1111</strain>
    </source>
</reference>
<feature type="transmembrane region" description="Helical" evidence="1">
    <location>
        <begin position="6"/>
        <end position="25"/>
    </location>
</feature>
<sequence>MSTGAIIAIIVVVVLVAAAAVFFLMPRMRSQRLRSRFGSEYDRVLSSKEDRRAAEKELADRERRHSQLELHPIPPENHEKYRREWARIQERFVEAPAESVAEAERLVNIVVADLGYPTEGYDRQLADLSVEHGRAVEHYRSAHDIQSSPDASTDDLRKAMVSYRHVVDDLLEHKPRKAVQRA</sequence>
<dbReference type="RefSeq" id="WP_054293041.1">
    <property type="nucleotide sequence ID" value="NZ_CP012752.1"/>
</dbReference>
<evidence type="ECO:0000313" key="2">
    <source>
        <dbReference type="EMBL" id="ALG11140.1"/>
    </source>
</evidence>
<evidence type="ECO:0000313" key="3">
    <source>
        <dbReference type="Proteomes" id="UP000063699"/>
    </source>
</evidence>
<dbReference type="Proteomes" id="UP000063699">
    <property type="component" value="Chromosome"/>
</dbReference>
<dbReference type="KEGG" id="kphy:AOZ06_33455"/>
<name>A0A0N9I8M7_9PSEU</name>
<keyword evidence="3" id="KW-1185">Reference proteome</keyword>
<gene>
    <name evidence="2" type="ORF">AOZ06_33455</name>
</gene>
<evidence type="ECO:0008006" key="4">
    <source>
        <dbReference type="Google" id="ProtNLM"/>
    </source>
</evidence>
<dbReference type="STRING" id="860235.AOZ06_33455"/>
<dbReference type="OrthoDB" id="7502542at2"/>
<evidence type="ECO:0000256" key="1">
    <source>
        <dbReference type="SAM" id="Phobius"/>
    </source>
</evidence>
<keyword evidence="1" id="KW-1133">Transmembrane helix</keyword>
<dbReference type="EMBL" id="CP012752">
    <property type="protein sequence ID" value="ALG11140.1"/>
    <property type="molecule type" value="Genomic_DNA"/>
</dbReference>
<keyword evidence="1" id="KW-0472">Membrane</keyword>
<keyword evidence="1" id="KW-0812">Transmembrane</keyword>
<protein>
    <recommendedName>
        <fullName evidence="4">Secreted protein</fullName>
    </recommendedName>
</protein>
<dbReference type="AlphaFoldDB" id="A0A0N9I8M7"/>
<proteinExistence type="predicted"/>
<accession>A0A0N9I8M7</accession>